<dbReference type="InterPro" id="IPR052932">
    <property type="entry name" value="OprB_Porin"/>
</dbReference>
<gene>
    <name evidence="4" type="primary">oprB_2</name>
    <name evidence="4" type="ORF">AW09_000014</name>
</gene>
<protein>
    <submittedName>
        <fullName evidence="4">Outer membrane protein D1</fullName>
    </submittedName>
</protein>
<dbReference type="InterPro" id="IPR038673">
    <property type="entry name" value="OprB_sf"/>
</dbReference>
<accession>A0A080M2V0</accession>
<proteinExistence type="inferred from homology"/>
<dbReference type="Proteomes" id="UP000020077">
    <property type="component" value="Unassembled WGS sequence"/>
</dbReference>
<dbReference type="Pfam" id="PF04966">
    <property type="entry name" value="OprB"/>
    <property type="match status" value="1"/>
</dbReference>
<dbReference type="AlphaFoldDB" id="A0A080M2V0"/>
<dbReference type="EMBL" id="JDVG02000004">
    <property type="protein sequence ID" value="KFB74655.1"/>
    <property type="molecule type" value="Genomic_DNA"/>
</dbReference>
<evidence type="ECO:0000256" key="2">
    <source>
        <dbReference type="RuleBase" id="RU363072"/>
    </source>
</evidence>
<feature type="compositionally biased region" description="Polar residues" evidence="3">
    <location>
        <begin position="146"/>
        <end position="160"/>
    </location>
</feature>
<comment type="caution">
    <text evidence="4">The sequence shown here is derived from an EMBL/GenBank/DDBJ whole genome shotgun (WGS) entry which is preliminary data.</text>
</comment>
<evidence type="ECO:0000256" key="1">
    <source>
        <dbReference type="ARBA" id="ARBA00008769"/>
    </source>
</evidence>
<dbReference type="Gene3D" id="2.40.160.180">
    <property type="entry name" value="Carbohydrate-selective porin OprB"/>
    <property type="match status" value="1"/>
</dbReference>
<evidence type="ECO:0000256" key="3">
    <source>
        <dbReference type="SAM" id="MobiDB-lite"/>
    </source>
</evidence>
<dbReference type="GO" id="GO:0016020">
    <property type="term" value="C:membrane"/>
    <property type="evidence" value="ECO:0007669"/>
    <property type="project" value="InterPro"/>
</dbReference>
<dbReference type="PANTHER" id="PTHR37944">
    <property type="entry name" value="PORIN B"/>
    <property type="match status" value="1"/>
</dbReference>
<reference evidence="4 5" key="1">
    <citation type="submission" date="2014-02" db="EMBL/GenBank/DDBJ databases">
        <title>Expanding our view of genomic diversity in Candidatus Accumulibacter clades.</title>
        <authorList>
            <person name="Skennerton C.T."/>
            <person name="Barr J.J."/>
            <person name="Slater F.R."/>
            <person name="Bond P.L."/>
            <person name="Tyson G.W."/>
        </authorList>
    </citation>
    <scope>NUCLEOTIDE SEQUENCE [LARGE SCALE GENOMIC DNA]</scope>
    <source>
        <strain evidence="5">BA-91</strain>
    </source>
</reference>
<sequence length="208" mass="22467">MFIHGNRLQSMLIGELGFSPVKAGLVQDRPASADNKSDDFAPISKVALGLWRFTPQFQQLVAVDTAGEPLSATHWGSYLLAEQTVYRVPDANRDVALFCRYGFTDGTTSTLAYSVSAGLSYRGPFASREKDTFGIAATRAHADPQGRSQLSNDAGTPLSSSNETVLEMTYRAQIASGLVLQPLVQRIFNPGLYLSNATVAGVRVQMAF</sequence>
<name>A0A080M2V0_9PROT</name>
<dbReference type="InterPro" id="IPR007049">
    <property type="entry name" value="Carb-sel_porin_OprB"/>
</dbReference>
<feature type="region of interest" description="Disordered" evidence="3">
    <location>
        <begin position="141"/>
        <end position="160"/>
    </location>
</feature>
<evidence type="ECO:0000313" key="5">
    <source>
        <dbReference type="Proteomes" id="UP000020077"/>
    </source>
</evidence>
<comment type="similarity">
    <text evidence="1 2">Belongs to the OprB family.</text>
</comment>
<evidence type="ECO:0000313" key="4">
    <source>
        <dbReference type="EMBL" id="KFB74655.1"/>
    </source>
</evidence>
<dbReference type="GO" id="GO:0008643">
    <property type="term" value="P:carbohydrate transport"/>
    <property type="evidence" value="ECO:0007669"/>
    <property type="project" value="InterPro"/>
</dbReference>
<organism evidence="4 5">
    <name type="scientific">Candidatus Accumulibacter phosphatis</name>
    <dbReference type="NCBI Taxonomy" id="327160"/>
    <lineage>
        <taxon>Bacteria</taxon>
        <taxon>Pseudomonadati</taxon>
        <taxon>Pseudomonadota</taxon>
        <taxon>Betaproteobacteria</taxon>
        <taxon>Candidatus Accumulibacter</taxon>
    </lineage>
</organism>
<dbReference type="PANTHER" id="PTHR37944:SF1">
    <property type="entry name" value="PORIN B"/>
    <property type="match status" value="1"/>
</dbReference>
<dbReference type="GO" id="GO:0015288">
    <property type="term" value="F:porin activity"/>
    <property type="evidence" value="ECO:0007669"/>
    <property type="project" value="InterPro"/>
</dbReference>